<name>A0ABY0FJ23_9BACT</name>
<keyword evidence="9" id="KW-1185">Reference proteome</keyword>
<evidence type="ECO:0000256" key="3">
    <source>
        <dbReference type="ARBA" id="ARBA00022840"/>
    </source>
</evidence>
<dbReference type="PANTHER" id="PTHR11638:SF18">
    <property type="entry name" value="HEAT SHOCK PROTEIN 104"/>
    <property type="match status" value="1"/>
</dbReference>
<dbReference type="GO" id="GO:0006508">
    <property type="term" value="P:proteolysis"/>
    <property type="evidence" value="ECO:0007669"/>
    <property type="project" value="UniProtKB-KW"/>
</dbReference>
<evidence type="ECO:0000256" key="5">
    <source>
        <dbReference type="SAM" id="Phobius"/>
    </source>
</evidence>
<feature type="domain" description="AAA+ ATPase" evidence="6">
    <location>
        <begin position="262"/>
        <end position="382"/>
    </location>
</feature>
<accession>A0ABY0FJ23</accession>
<dbReference type="Gene3D" id="1.10.8.60">
    <property type="match status" value="2"/>
</dbReference>
<evidence type="ECO:0000256" key="4">
    <source>
        <dbReference type="ARBA" id="ARBA00023186"/>
    </source>
</evidence>
<dbReference type="InterPro" id="IPR003959">
    <property type="entry name" value="ATPase_AAA_core"/>
</dbReference>
<keyword evidence="5" id="KW-1133">Transmembrane helix</keyword>
<keyword evidence="5" id="KW-0472">Membrane</keyword>
<keyword evidence="8" id="KW-0645">Protease</keyword>
<dbReference type="RefSeq" id="WP_129718473.1">
    <property type="nucleotide sequence ID" value="NZ_PRLK01000001.1"/>
</dbReference>
<dbReference type="GO" id="GO:0008233">
    <property type="term" value="F:peptidase activity"/>
    <property type="evidence" value="ECO:0007669"/>
    <property type="project" value="UniProtKB-KW"/>
</dbReference>
<dbReference type="Pfam" id="PF17871">
    <property type="entry name" value="AAA_lid_9"/>
    <property type="match status" value="1"/>
</dbReference>
<keyword evidence="3 8" id="KW-0067">ATP-binding</keyword>
<keyword evidence="5" id="KW-0812">Transmembrane</keyword>
<dbReference type="GO" id="GO:0005524">
    <property type="term" value="F:ATP binding"/>
    <property type="evidence" value="ECO:0007669"/>
    <property type="project" value="UniProtKB-KW"/>
</dbReference>
<feature type="transmembrane region" description="Helical" evidence="5">
    <location>
        <begin position="101"/>
        <end position="120"/>
    </location>
</feature>
<dbReference type="InterPro" id="IPR027417">
    <property type="entry name" value="P-loop_NTPase"/>
</dbReference>
<keyword evidence="8" id="KW-0378">Hydrolase</keyword>
<dbReference type="InterPro" id="IPR019489">
    <property type="entry name" value="Clp_ATPase_C"/>
</dbReference>
<organism evidence="8 9">
    <name type="scientific">Candidatus Nanogingivalis gingivitcus</name>
    <dbReference type="NCBI Taxonomy" id="2171992"/>
    <lineage>
        <taxon>Bacteria</taxon>
        <taxon>Candidatus Saccharimonadota</taxon>
        <taxon>Candidatus Nanosyncoccalia</taxon>
        <taxon>Candidatus Nanogingivales</taxon>
        <taxon>Candidatus Nanogingivalaceae</taxon>
        <taxon>Candidatus Nanogingivalis</taxon>
    </lineage>
</organism>
<comment type="caution">
    <text evidence="8">The sequence shown here is derived from an EMBL/GenBank/DDBJ whole genome shotgun (WGS) entry which is preliminary data.</text>
</comment>
<reference evidence="8 9" key="2">
    <citation type="journal article" date="2020" name="Cell Rep.">
        <title>Acquisition and Adaptation of Ultra-small Parasitic Reduced Genome Bacteria to Mammalian Hosts.</title>
        <authorList>
            <person name="McLean J.S."/>
            <person name="Bor B."/>
            <person name="Kerns K.A."/>
            <person name="Liu Q."/>
            <person name="To T.T."/>
            <person name="Solden L."/>
            <person name="Hendrickson E.L."/>
            <person name="Wrighton K."/>
            <person name="Shi W."/>
            <person name="He X."/>
        </authorList>
    </citation>
    <scope>NUCLEOTIDE SEQUENCE [LARGE SCALE GENOMIC DNA]</scope>
    <source>
        <strain evidence="8 9">TM7_CMJM_G6_1_HOT_870</strain>
    </source>
</reference>
<keyword evidence="2" id="KW-0547">Nucleotide-binding</keyword>
<dbReference type="Gene3D" id="3.40.50.300">
    <property type="entry name" value="P-loop containing nucleotide triphosphate hydrolases"/>
    <property type="match status" value="2"/>
</dbReference>
<dbReference type="CDD" id="cd19499">
    <property type="entry name" value="RecA-like_ClpB_Hsp104-like"/>
    <property type="match status" value="1"/>
</dbReference>
<evidence type="ECO:0000259" key="7">
    <source>
        <dbReference type="SMART" id="SM01086"/>
    </source>
</evidence>
<evidence type="ECO:0000256" key="1">
    <source>
        <dbReference type="ARBA" id="ARBA00022737"/>
    </source>
</evidence>
<gene>
    <name evidence="8" type="primary">clpC_1</name>
    <name evidence="8" type="ORF">G6CMJM_00035</name>
</gene>
<feature type="transmembrane region" description="Helical" evidence="5">
    <location>
        <begin position="47"/>
        <end position="65"/>
    </location>
</feature>
<keyword evidence="4" id="KW-0143">Chaperone</keyword>
<reference evidence="8 9" key="1">
    <citation type="journal article" date="2018" name="bioRxiv">
        <title>Evidence of independent acquisition and adaption of ultra-small bacteria to human hosts across the highly diverse yet reduced genomes of the phylum Saccharibacteria.</title>
        <authorList>
            <person name="McLean J.S."/>
            <person name="Bor B."/>
            <person name="To T.T."/>
            <person name="Liu Q."/>
            <person name="Kearns K.A."/>
            <person name="Solden L.M."/>
            <person name="Wrighton K.C."/>
            <person name="He X."/>
            <person name="Shi W."/>
        </authorList>
    </citation>
    <scope>NUCLEOTIDE SEQUENCE [LARGE SCALE GENOMIC DNA]</scope>
    <source>
        <strain evidence="8 9">TM7_CMJM_G6_1_HOT_870</strain>
    </source>
</reference>
<proteinExistence type="predicted"/>
<keyword evidence="1" id="KW-0677">Repeat</keyword>
<dbReference type="SUPFAM" id="SSF52540">
    <property type="entry name" value="P-loop containing nucleoside triphosphate hydrolases"/>
    <property type="match status" value="2"/>
</dbReference>
<dbReference type="InterPro" id="IPR041546">
    <property type="entry name" value="ClpA/ClpB_AAA_lid"/>
</dbReference>
<evidence type="ECO:0000313" key="9">
    <source>
        <dbReference type="Proteomes" id="UP001190925"/>
    </source>
</evidence>
<feature type="domain" description="AAA+ ATPase" evidence="6">
    <location>
        <begin position="536"/>
        <end position="680"/>
    </location>
</feature>
<dbReference type="Pfam" id="PF10431">
    <property type="entry name" value="ClpB_D2-small"/>
    <property type="match status" value="1"/>
</dbReference>
<sequence>MIFDYGHIRAKKSRLMNGLRPFLTLIKILRVIAIISGLTLILLDKPIGWLILAVIVPFIIILNWWNGELHRLNPDAPFNFESRVASNILGKMPKNITSEKIAEIILASSGGMFIATRFGLGKTTITSLATLPQNSPENIFRTALQIHQDLNTVTISGSVLALAVVKNYPDYEKLLAQFYIDFSDLERGVKWHDHIYSLIGKMKMPRKTGGIARDWSFGWTPTLDRFGSNITQQVAGNVLMSSNLEQHHDIIEKMISQFSANGKQNIALIGPDGVGKSTVVNAFAERIVNGENKIPLNLQYRQVISLDAGAIIGAAPGRGEVENLVNYILAEAYAAKNIIICLDNAQLFFEDGVGSVDISNILLPIIESGKLRMILTMDEQKFLQISAKKPNLATALNRLQVQPANFEETLAVMEDKLIIFEHQNKVFYQYQALKEAYNLSQKYIYDLEMPGRAVRLLEMAASFGNNGLVNALSVENAIEKTMNVKVSTAKAEEEKETLLNLEDILHKRMIGQEKAVSAVANALRRARTGVRNQNRPIGTFLFLGPTGVGKTELAKALAEAYFNGEDNIVRLDLNEYVQLDDVARLIADGAKDAGSLTAQVMKKPFSVVLLDEIEKAHPNVLTALLQVLDEGILRDERNREVSFRDTIIVATSNAGADRIRELIERGYSAADTESIIVNDLINSREFRPEFLNRFDEVVVFEPLTKENLLQIIDIMLASVNKMLAGQKITVEVEAEAKRLLAELGYDPQLGARPMRRVIQKVVENTIARKMLSGEATAGSNIIIDENIVRESL</sequence>
<dbReference type="InterPro" id="IPR003593">
    <property type="entry name" value="AAA+_ATPase"/>
</dbReference>
<dbReference type="SMART" id="SM01086">
    <property type="entry name" value="ClpB_D2-small"/>
    <property type="match status" value="1"/>
</dbReference>
<dbReference type="Proteomes" id="UP001190925">
    <property type="component" value="Unassembled WGS sequence"/>
</dbReference>
<evidence type="ECO:0000313" key="8">
    <source>
        <dbReference type="EMBL" id="RYC72937.1"/>
    </source>
</evidence>
<evidence type="ECO:0000259" key="6">
    <source>
        <dbReference type="SMART" id="SM00382"/>
    </source>
</evidence>
<dbReference type="PANTHER" id="PTHR11638">
    <property type="entry name" value="ATP-DEPENDENT CLP PROTEASE"/>
    <property type="match status" value="1"/>
</dbReference>
<dbReference type="Pfam" id="PF00004">
    <property type="entry name" value="AAA"/>
    <property type="match status" value="1"/>
</dbReference>
<evidence type="ECO:0000256" key="2">
    <source>
        <dbReference type="ARBA" id="ARBA00022741"/>
    </source>
</evidence>
<dbReference type="PRINTS" id="PR00300">
    <property type="entry name" value="CLPPROTEASEA"/>
</dbReference>
<dbReference type="InterPro" id="IPR001270">
    <property type="entry name" value="ClpA/B"/>
</dbReference>
<feature type="domain" description="Clp ATPase C-terminal" evidence="7">
    <location>
        <begin position="703"/>
        <end position="792"/>
    </location>
</feature>
<dbReference type="InterPro" id="IPR050130">
    <property type="entry name" value="ClpA_ClpB"/>
</dbReference>
<feature type="transmembrane region" description="Helical" evidence="5">
    <location>
        <begin position="21"/>
        <end position="41"/>
    </location>
</feature>
<dbReference type="EMBL" id="PRLK01000001">
    <property type="protein sequence ID" value="RYC72937.1"/>
    <property type="molecule type" value="Genomic_DNA"/>
</dbReference>
<dbReference type="Pfam" id="PF07724">
    <property type="entry name" value="AAA_2"/>
    <property type="match status" value="1"/>
</dbReference>
<dbReference type="SMART" id="SM00382">
    <property type="entry name" value="AAA"/>
    <property type="match status" value="2"/>
</dbReference>
<protein>
    <submittedName>
        <fullName evidence="8">ATP-dependent Clp protease ATP-binding subunit ClpC</fullName>
    </submittedName>
</protein>